<comment type="caution">
    <text evidence="1">The sequence shown here is derived from an EMBL/GenBank/DDBJ whole genome shotgun (WGS) entry which is preliminary data.</text>
</comment>
<protein>
    <submittedName>
        <fullName evidence="1">Uncharacterized protein</fullName>
    </submittedName>
</protein>
<gene>
    <name evidence="1" type="ORF">ETH01_01000</name>
</gene>
<evidence type="ECO:0000313" key="1">
    <source>
        <dbReference type="EMBL" id="GEK35813.1"/>
    </source>
</evidence>
<accession>A0A510W9B1</accession>
<organism evidence="1 2">
    <name type="scientific">Enterococcus thailandicus</name>
    <dbReference type="NCBI Taxonomy" id="417368"/>
    <lineage>
        <taxon>Bacteria</taxon>
        <taxon>Bacillati</taxon>
        <taxon>Bacillota</taxon>
        <taxon>Bacilli</taxon>
        <taxon>Lactobacillales</taxon>
        <taxon>Enterococcaceae</taxon>
        <taxon>Enterococcus</taxon>
    </lineage>
</organism>
<reference evidence="1 2" key="1">
    <citation type="submission" date="2019-07" db="EMBL/GenBank/DDBJ databases">
        <title>Whole genome shotgun sequence of Enterococcus thailandicus NBRC 101867.</title>
        <authorList>
            <person name="Hosoyama A."/>
            <person name="Uohara A."/>
            <person name="Ohji S."/>
            <person name="Ichikawa N."/>
        </authorList>
    </citation>
    <scope>NUCLEOTIDE SEQUENCE [LARGE SCALE GENOMIC DNA]</scope>
    <source>
        <strain evidence="1 2">NBRC 101867</strain>
    </source>
</reference>
<dbReference type="Proteomes" id="UP000321361">
    <property type="component" value="Unassembled WGS sequence"/>
</dbReference>
<evidence type="ECO:0000313" key="2">
    <source>
        <dbReference type="Proteomes" id="UP000321361"/>
    </source>
</evidence>
<name>A0A510W9B1_ENTTH</name>
<proteinExistence type="predicted"/>
<dbReference type="AlphaFoldDB" id="A0A510W9B1"/>
<dbReference type="EMBL" id="BJUG01000001">
    <property type="protein sequence ID" value="GEK35813.1"/>
    <property type="molecule type" value="Genomic_DNA"/>
</dbReference>
<sequence>MGLLKLEYKSILNYFDYDTRGNEFKEISEIKMREILEDYYFTGKTIKKIIEENQLRIKSGELYKKFPKLTNKATCKYDEQKIYLTLPSRENFKHFSIDIEKFECSECGHRNMVGCMCRNCQDSYRMKIKQAYSLETKVSLESCCLKDRLALATLLQYTFTNSCEEEIGPSKQYSEIEDSAFFDMRMELERLIAKGIIGVSASSDLSSFPIDDQFPNSFYSDRVKYKLNLAMEDEYYLFNSLKYLTNTVPMDDQEKNDIWRYIVVNELIRLTEYQMDKFDFLYQHENDRDKLFNLFNRLLGNLIPAQIYALICCGVRRAYISKKEAVWENYKYSHVDLIIANIEQIFLLKFNNYEEIKRYDYPNEVRPILYTKIYFEQILLKPNWFVEKVPDVAIGGN</sequence>